<dbReference type="GO" id="GO:0045039">
    <property type="term" value="P:protein insertion into mitochondrial inner membrane"/>
    <property type="evidence" value="ECO:0007669"/>
    <property type="project" value="InterPro"/>
</dbReference>
<evidence type="ECO:0000256" key="4">
    <source>
        <dbReference type="ARBA" id="ARBA00023136"/>
    </source>
</evidence>
<organism evidence="5 6">
    <name type="scientific">Papaver nudicaule</name>
    <name type="common">Iceland poppy</name>
    <dbReference type="NCBI Taxonomy" id="74823"/>
    <lineage>
        <taxon>Eukaryota</taxon>
        <taxon>Viridiplantae</taxon>
        <taxon>Streptophyta</taxon>
        <taxon>Embryophyta</taxon>
        <taxon>Tracheophyta</taxon>
        <taxon>Spermatophyta</taxon>
        <taxon>Magnoliopsida</taxon>
        <taxon>Ranunculales</taxon>
        <taxon>Papaveraceae</taxon>
        <taxon>Papaveroideae</taxon>
        <taxon>Papaver</taxon>
    </lineage>
</organism>
<evidence type="ECO:0000256" key="3">
    <source>
        <dbReference type="ARBA" id="ARBA00022989"/>
    </source>
</evidence>
<keyword evidence="4" id="KW-0472">Membrane</keyword>
<keyword evidence="2" id="KW-0812">Transmembrane</keyword>
<keyword evidence="3" id="KW-1133">Transmembrane helix</keyword>
<dbReference type="InterPro" id="IPR039175">
    <property type="entry name" value="TIM22"/>
</dbReference>
<dbReference type="GO" id="GO:0045036">
    <property type="term" value="P:protein targeting to chloroplast"/>
    <property type="evidence" value="ECO:0007669"/>
    <property type="project" value="TreeGrafter"/>
</dbReference>
<accession>A0AA41SCK0</accession>
<dbReference type="GO" id="GO:0042721">
    <property type="term" value="C:TIM22 mitochondrial import inner membrane insertion complex"/>
    <property type="evidence" value="ECO:0007669"/>
    <property type="project" value="InterPro"/>
</dbReference>
<dbReference type="GO" id="GO:0009706">
    <property type="term" value="C:chloroplast inner membrane"/>
    <property type="evidence" value="ECO:0007669"/>
    <property type="project" value="TreeGrafter"/>
</dbReference>
<protein>
    <recommendedName>
        <fullName evidence="7">Mitochondrial import inner membrane translocase subunit Tim17/Tim22/Tim23 family protein</fullName>
    </recommendedName>
</protein>
<dbReference type="Proteomes" id="UP001177140">
    <property type="component" value="Unassembled WGS sequence"/>
</dbReference>
<evidence type="ECO:0000313" key="5">
    <source>
        <dbReference type="EMBL" id="MCL7032725.1"/>
    </source>
</evidence>
<comment type="caution">
    <text evidence="5">The sequence shown here is derived from an EMBL/GenBank/DDBJ whole genome shotgun (WGS) entry which is preliminary data.</text>
</comment>
<dbReference type="GO" id="GO:0008320">
    <property type="term" value="F:protein transmembrane transporter activity"/>
    <property type="evidence" value="ECO:0007669"/>
    <property type="project" value="TreeGrafter"/>
</dbReference>
<name>A0AA41SCK0_PAPNU</name>
<evidence type="ECO:0008006" key="7">
    <source>
        <dbReference type="Google" id="ProtNLM"/>
    </source>
</evidence>
<sequence length="138" mass="15076">MKSVITELQTKWGELEKGFKGWVFKQPWPVQTAVVTATNATVGAVYGVLLGTLLNNFVPIETRWKAARGMAVMRGTGEGMIFAMRRIRGGKDDTKARAVAGFTSGFMFKMIKNKPSPSLSEAITTGLFLALCHGLIHK</sequence>
<reference evidence="5" key="1">
    <citation type="submission" date="2022-03" db="EMBL/GenBank/DDBJ databases">
        <title>A functionally conserved STORR gene fusion in Papaver species that diverged 16.8 million years ago.</title>
        <authorList>
            <person name="Catania T."/>
        </authorList>
    </citation>
    <scope>NUCLEOTIDE SEQUENCE</scope>
    <source>
        <strain evidence="5">S-191538</strain>
    </source>
</reference>
<dbReference type="PANTHER" id="PTHR14110">
    <property type="entry name" value="MITOCHONDRIAL IMPORT INNER MEMBRANE TRANSLOCASE SUBUNIT TIM22"/>
    <property type="match status" value="1"/>
</dbReference>
<keyword evidence="6" id="KW-1185">Reference proteome</keyword>
<dbReference type="AlphaFoldDB" id="A0AA41SCK0"/>
<evidence type="ECO:0000313" key="6">
    <source>
        <dbReference type="Proteomes" id="UP001177140"/>
    </source>
</evidence>
<feature type="non-terminal residue" evidence="5">
    <location>
        <position position="1"/>
    </location>
</feature>
<gene>
    <name evidence="5" type="ORF">MKW94_021961</name>
</gene>
<dbReference type="EMBL" id="JAJJMA010126184">
    <property type="protein sequence ID" value="MCL7032725.1"/>
    <property type="molecule type" value="Genomic_DNA"/>
</dbReference>
<evidence type="ECO:0000256" key="1">
    <source>
        <dbReference type="ARBA" id="ARBA00004141"/>
    </source>
</evidence>
<proteinExistence type="predicted"/>
<evidence type="ECO:0000256" key="2">
    <source>
        <dbReference type="ARBA" id="ARBA00022692"/>
    </source>
</evidence>
<dbReference type="PANTHER" id="PTHR14110:SF6">
    <property type="entry name" value="OS04G0405100 PROTEIN"/>
    <property type="match status" value="1"/>
</dbReference>
<comment type="subcellular location">
    <subcellularLocation>
        <location evidence="1">Membrane</location>
        <topology evidence="1">Multi-pass membrane protein</topology>
    </subcellularLocation>
</comment>